<dbReference type="PANTHER" id="PTHR43999:SF3">
    <property type="entry name" value="TRANSCRIPTION FACTOR MAMYB"/>
    <property type="match status" value="1"/>
</dbReference>
<feature type="domain" description="MYND-type" evidence="8">
    <location>
        <begin position="11"/>
        <end position="49"/>
    </location>
</feature>
<dbReference type="Pfam" id="PF01753">
    <property type="entry name" value="zf-MYND"/>
    <property type="match status" value="1"/>
</dbReference>
<evidence type="ECO:0000256" key="6">
    <source>
        <dbReference type="SAM" id="MobiDB-lite"/>
    </source>
</evidence>
<protein>
    <submittedName>
        <fullName evidence="10">DnaJ homolog subfamily C member 2 (Zuotin-related factor 1)</fullName>
    </submittedName>
</protein>
<reference evidence="10 11" key="2">
    <citation type="submission" date="2024-05" db="EMBL/GenBank/DDBJ databases">
        <authorList>
            <person name="Chen Y."/>
            <person name="Shah S."/>
            <person name="Dougan E. K."/>
            <person name="Thang M."/>
            <person name="Chan C."/>
        </authorList>
    </citation>
    <scope>NUCLEOTIDE SEQUENCE [LARGE SCALE GENOMIC DNA]</scope>
</reference>
<sequence>MGRFQCDSPRCAECGRSEDADLTCSKCKSVVYCSRSCQRAHWKKHKKDCTELATQSDSILIEATLTVEPQFLEWLDLWLRARPALLDGDAGVVEVVSSTAPVRRKSLECAGRAFLEGYERCMESFRPADAPEGPVTLKEEVRSGSRVSVHNRSCPRRTKPYLQRCQERAERRSKLRPGKELSRRLRGVELYTLLEINVDLVDGFPSMDQVKDAYRKLVLIHHPDKKESKSLAFQLIQEAYEYLSDPENKQIYDSTLPFDDSIPSRSELRSRGFFKTLEKVFQRNARFSEGADPVPELGAADSDLEKVYDFYEYWYNFESWRDVSVAFLEKHALELEDIQDCSRHERRARQKHNEQIRKQFDAQERLRLMRIVDLAWQNDPRLRWVSLKKAPAEPPVKVDSAPAATAADGVGSEAPLPGSVAQQLAEKFADEEKRKQDELKKIAKVRRQDLKRLVESLGLLVSGVELEKFCLKAPGDAEELEDLAEEVQRLANLPPEDVTEELTETDEDEKKSKKVEETEVPSCTFCNGTGLNCVSKHSCMFCDGTGKQKVEPVAEQEEQPVKEKKYRRKTPKQLAQEAIFDAIWASGMRPTETRHSPELRQARQERQEREREERRLRREHRLKAEKQLKEAWRNAKPEKKVEMCDLKSEKKVSMCIIPEVVEINEEPDKAWRYEDCDAGNEKRKLEEAEDVLSSLEHDTNPETVDKIAKLTEFARMGLPVRRREDQWVDWGMGQGIEGSTQVILASLVASHELRLLLGALEERRVDEPDNYADEVLLLLSECVAPFFALGLRAKATAPKLPAVLRNRVKRVRQALRDLVLGCDFLAVLDGHLNTC</sequence>
<dbReference type="CDD" id="cd06257">
    <property type="entry name" value="DnaJ"/>
    <property type="match status" value="1"/>
</dbReference>
<dbReference type="PROSITE" id="PS50865">
    <property type="entry name" value="ZF_MYND_2"/>
    <property type="match status" value="1"/>
</dbReference>
<dbReference type="GO" id="GO:0006450">
    <property type="term" value="P:regulation of translational fidelity"/>
    <property type="evidence" value="ECO:0007669"/>
    <property type="project" value="InterPro"/>
</dbReference>
<reference evidence="9" key="1">
    <citation type="submission" date="2022-10" db="EMBL/GenBank/DDBJ databases">
        <authorList>
            <person name="Chen Y."/>
            <person name="Dougan E. K."/>
            <person name="Chan C."/>
            <person name="Rhodes N."/>
            <person name="Thang M."/>
        </authorList>
    </citation>
    <scope>NUCLEOTIDE SEQUENCE</scope>
</reference>
<feature type="region of interest" description="Disordered" evidence="6">
    <location>
        <begin position="493"/>
        <end position="514"/>
    </location>
</feature>
<dbReference type="EMBL" id="CAMXCT030000016">
    <property type="protein sequence ID" value="CAL4759832.1"/>
    <property type="molecule type" value="Genomic_DNA"/>
</dbReference>
<dbReference type="PROSITE" id="PS50076">
    <property type="entry name" value="DNAJ_2"/>
    <property type="match status" value="1"/>
</dbReference>
<evidence type="ECO:0000256" key="3">
    <source>
        <dbReference type="ARBA" id="ARBA00022833"/>
    </source>
</evidence>
<dbReference type="GO" id="GO:0008270">
    <property type="term" value="F:zinc ion binding"/>
    <property type="evidence" value="ECO:0007669"/>
    <property type="project" value="UniProtKB-KW"/>
</dbReference>
<keyword evidence="11" id="KW-1185">Reference proteome</keyword>
<dbReference type="Pfam" id="PF21884">
    <property type="entry name" value="ZUO1-like_ZHD"/>
    <property type="match status" value="1"/>
</dbReference>
<dbReference type="InterPro" id="IPR044634">
    <property type="entry name" value="Zuotin/DnaJC2"/>
</dbReference>
<feature type="compositionally biased region" description="Acidic residues" evidence="6">
    <location>
        <begin position="497"/>
        <end position="507"/>
    </location>
</feature>
<feature type="compositionally biased region" description="Basic and acidic residues" evidence="6">
    <location>
        <begin position="591"/>
        <end position="618"/>
    </location>
</feature>
<dbReference type="EMBL" id="CAMXCT010000016">
    <property type="protein sequence ID" value="CAI3972520.1"/>
    <property type="molecule type" value="Genomic_DNA"/>
</dbReference>
<dbReference type="InterPro" id="IPR036869">
    <property type="entry name" value="J_dom_sf"/>
</dbReference>
<dbReference type="GO" id="GO:0030544">
    <property type="term" value="F:Hsp70 protein binding"/>
    <property type="evidence" value="ECO:0007669"/>
    <property type="project" value="InterPro"/>
</dbReference>
<dbReference type="Pfam" id="PF00226">
    <property type="entry name" value="DnaJ"/>
    <property type="match status" value="1"/>
</dbReference>
<dbReference type="OrthoDB" id="1690618at2759"/>
<dbReference type="Gene3D" id="6.10.140.2220">
    <property type="match status" value="1"/>
</dbReference>
<evidence type="ECO:0000313" key="11">
    <source>
        <dbReference type="Proteomes" id="UP001152797"/>
    </source>
</evidence>
<dbReference type="PROSITE" id="PS00636">
    <property type="entry name" value="DNAJ_1"/>
    <property type="match status" value="1"/>
</dbReference>
<name>A0A9P1BHB2_9DINO</name>
<gene>
    <name evidence="9" type="ORF">C1SCF055_LOCUS1098</name>
</gene>
<dbReference type="InterPro" id="IPR054076">
    <property type="entry name" value="ZUO1-like_ZHD"/>
</dbReference>
<dbReference type="PANTHER" id="PTHR43999">
    <property type="entry name" value="DNAJ HOMOLOG SUBFAMILY C MEMBER 2"/>
    <property type="match status" value="1"/>
</dbReference>
<dbReference type="SMART" id="SM00271">
    <property type="entry name" value="DnaJ"/>
    <property type="match status" value="1"/>
</dbReference>
<evidence type="ECO:0000259" key="7">
    <source>
        <dbReference type="PROSITE" id="PS50076"/>
    </source>
</evidence>
<dbReference type="GO" id="GO:0051083">
    <property type="term" value="P:'de novo' cotranslational protein folding"/>
    <property type="evidence" value="ECO:0007669"/>
    <property type="project" value="InterPro"/>
</dbReference>
<dbReference type="InterPro" id="IPR001623">
    <property type="entry name" value="DnaJ_domain"/>
</dbReference>
<evidence type="ECO:0000256" key="5">
    <source>
        <dbReference type="SAM" id="Coils"/>
    </source>
</evidence>
<dbReference type="SUPFAM" id="SSF46565">
    <property type="entry name" value="Chaperone J-domain"/>
    <property type="match status" value="1"/>
</dbReference>
<dbReference type="SUPFAM" id="SSF144232">
    <property type="entry name" value="HIT/MYND zinc finger-like"/>
    <property type="match status" value="1"/>
</dbReference>
<evidence type="ECO:0000256" key="1">
    <source>
        <dbReference type="ARBA" id="ARBA00022723"/>
    </source>
</evidence>
<keyword evidence="2 4" id="KW-0863">Zinc-finger</keyword>
<keyword evidence="5" id="KW-0175">Coiled coil</keyword>
<comment type="caution">
    <text evidence="9">The sequence shown here is derived from an EMBL/GenBank/DDBJ whole genome shotgun (WGS) entry which is preliminary data.</text>
</comment>
<evidence type="ECO:0000259" key="8">
    <source>
        <dbReference type="PROSITE" id="PS50865"/>
    </source>
</evidence>
<evidence type="ECO:0000256" key="4">
    <source>
        <dbReference type="PROSITE-ProRule" id="PRU00134"/>
    </source>
</evidence>
<dbReference type="InterPro" id="IPR018253">
    <property type="entry name" value="DnaJ_domain_CS"/>
</dbReference>
<evidence type="ECO:0000313" key="9">
    <source>
        <dbReference type="EMBL" id="CAI3972520.1"/>
    </source>
</evidence>
<dbReference type="EMBL" id="CAMXCT020000016">
    <property type="protein sequence ID" value="CAL1125895.1"/>
    <property type="molecule type" value="Genomic_DNA"/>
</dbReference>
<organism evidence="9">
    <name type="scientific">Cladocopium goreaui</name>
    <dbReference type="NCBI Taxonomy" id="2562237"/>
    <lineage>
        <taxon>Eukaryota</taxon>
        <taxon>Sar</taxon>
        <taxon>Alveolata</taxon>
        <taxon>Dinophyceae</taxon>
        <taxon>Suessiales</taxon>
        <taxon>Symbiodiniaceae</taxon>
        <taxon>Cladocopium</taxon>
    </lineage>
</organism>
<dbReference type="Proteomes" id="UP001152797">
    <property type="component" value="Unassembled WGS sequence"/>
</dbReference>
<keyword evidence="1" id="KW-0479">Metal-binding</keyword>
<keyword evidence="3" id="KW-0862">Zinc</keyword>
<proteinExistence type="predicted"/>
<dbReference type="InterPro" id="IPR002893">
    <property type="entry name" value="Znf_MYND"/>
</dbReference>
<feature type="coiled-coil region" evidence="5">
    <location>
        <begin position="421"/>
        <end position="448"/>
    </location>
</feature>
<evidence type="ECO:0000256" key="2">
    <source>
        <dbReference type="ARBA" id="ARBA00022771"/>
    </source>
</evidence>
<dbReference type="AlphaFoldDB" id="A0A9P1BHB2"/>
<dbReference type="GO" id="GO:0005829">
    <property type="term" value="C:cytosol"/>
    <property type="evidence" value="ECO:0007669"/>
    <property type="project" value="TreeGrafter"/>
</dbReference>
<dbReference type="GO" id="GO:0043022">
    <property type="term" value="F:ribosome binding"/>
    <property type="evidence" value="ECO:0007669"/>
    <property type="project" value="InterPro"/>
</dbReference>
<feature type="domain" description="J" evidence="7">
    <location>
        <begin position="189"/>
        <end position="256"/>
    </location>
</feature>
<evidence type="ECO:0000313" key="10">
    <source>
        <dbReference type="EMBL" id="CAL4759832.1"/>
    </source>
</evidence>
<feature type="region of interest" description="Disordered" evidence="6">
    <location>
        <begin position="587"/>
        <end position="618"/>
    </location>
</feature>
<accession>A0A9P1BHB2</accession>
<feature type="region of interest" description="Disordered" evidence="6">
    <location>
        <begin position="395"/>
        <end position="416"/>
    </location>
</feature>
<dbReference type="Gene3D" id="1.10.287.110">
    <property type="entry name" value="DnaJ domain"/>
    <property type="match status" value="1"/>
</dbReference>